<reference evidence="2" key="1">
    <citation type="submission" date="2018-01" db="EMBL/GenBank/DDBJ databases">
        <title>An insight into the sialome of Amazonian anophelines.</title>
        <authorList>
            <person name="Ribeiro J.M."/>
            <person name="Scarpassa V."/>
            <person name="Calvo E."/>
        </authorList>
    </citation>
    <scope>NUCLEOTIDE SEQUENCE</scope>
</reference>
<keyword evidence="1" id="KW-0472">Membrane</keyword>
<keyword evidence="1" id="KW-0812">Transmembrane</keyword>
<protein>
    <submittedName>
        <fullName evidence="2">Uncharacterized protein</fullName>
    </submittedName>
</protein>
<sequence length="67" mass="7069">MVAADAVVAGGVAVDWLLLLVVVVVVAELLVVVALVSLPFGWVELAAAISSLTHRRLCRFDVSSLMH</sequence>
<feature type="transmembrane region" description="Helical" evidence="1">
    <location>
        <begin position="16"/>
        <end position="49"/>
    </location>
</feature>
<proteinExistence type="predicted"/>
<keyword evidence="1" id="KW-1133">Transmembrane helix</keyword>
<dbReference type="EMBL" id="GGFL01012531">
    <property type="protein sequence ID" value="MBW76709.1"/>
    <property type="molecule type" value="Transcribed_RNA"/>
</dbReference>
<organism evidence="2">
    <name type="scientific">Anopheles darlingi</name>
    <name type="common">Mosquito</name>
    <dbReference type="NCBI Taxonomy" id="43151"/>
    <lineage>
        <taxon>Eukaryota</taxon>
        <taxon>Metazoa</taxon>
        <taxon>Ecdysozoa</taxon>
        <taxon>Arthropoda</taxon>
        <taxon>Hexapoda</taxon>
        <taxon>Insecta</taxon>
        <taxon>Pterygota</taxon>
        <taxon>Neoptera</taxon>
        <taxon>Endopterygota</taxon>
        <taxon>Diptera</taxon>
        <taxon>Nematocera</taxon>
        <taxon>Culicoidea</taxon>
        <taxon>Culicidae</taxon>
        <taxon>Anophelinae</taxon>
        <taxon>Anopheles</taxon>
    </lineage>
</organism>
<accession>A0A2M4DGS8</accession>
<name>A0A2M4DGS8_ANODA</name>
<evidence type="ECO:0000313" key="2">
    <source>
        <dbReference type="EMBL" id="MBW76709.1"/>
    </source>
</evidence>
<evidence type="ECO:0000256" key="1">
    <source>
        <dbReference type="SAM" id="Phobius"/>
    </source>
</evidence>
<dbReference type="AlphaFoldDB" id="A0A2M4DGS8"/>